<name>D6CMN1_THIA3</name>
<evidence type="ECO:0000313" key="2">
    <source>
        <dbReference type="Proteomes" id="UP000002372"/>
    </source>
</evidence>
<dbReference type="EMBL" id="FP475956">
    <property type="protein sequence ID" value="CAZ89809.1"/>
    <property type="molecule type" value="Genomic_DNA"/>
</dbReference>
<reference key="1">
    <citation type="submission" date="2009-07" db="EMBL/GenBank/DDBJ databases">
        <authorList>
            <person name="Genoscope - CEA"/>
        </authorList>
    </citation>
    <scope>NUCLEOTIDE SEQUENCE</scope>
    <source>
        <strain>3As</strain>
    </source>
</reference>
<sequence>MHKSAKQHKIYRNPRGFEIVEILHVDASGHQIPEEKAAERFIVYAPGGRKIGQFANLSRARSIANTAEKAD</sequence>
<dbReference type="Proteomes" id="UP000002372">
    <property type="component" value="Chromosome"/>
</dbReference>
<dbReference type="OrthoDB" id="9796287at2"/>
<accession>D6CMN1</accession>
<dbReference type="AlphaFoldDB" id="D6CMN1"/>
<dbReference type="RefSeq" id="WP_013107062.1">
    <property type="nucleotide sequence ID" value="NC_014145.1"/>
</dbReference>
<dbReference type="KEGG" id="thi:THI_3212"/>
<protein>
    <submittedName>
        <fullName evidence="1">Uncharacterized protein</fullName>
    </submittedName>
</protein>
<organism evidence="1 2">
    <name type="scientific">Thiomonas arsenitoxydans (strain DSM 22701 / CIP 110005 / 3As)</name>
    <dbReference type="NCBI Taxonomy" id="426114"/>
    <lineage>
        <taxon>Bacteria</taxon>
        <taxon>Pseudomonadati</taxon>
        <taxon>Pseudomonadota</taxon>
        <taxon>Betaproteobacteria</taxon>
        <taxon>Burkholderiales</taxon>
        <taxon>Thiomonas</taxon>
    </lineage>
</organism>
<evidence type="ECO:0000313" key="1">
    <source>
        <dbReference type="EMBL" id="CAZ89809.1"/>
    </source>
</evidence>
<reference evidence="2" key="2">
    <citation type="journal article" date="2010" name="PLoS Genet.">
        <title>Structure, function, and evolution of the Thiomonas spp. genome.</title>
        <authorList>
            <person name="Arsene-Ploetze F."/>
            <person name="Koechler S."/>
            <person name="Marchal M."/>
            <person name="Coppee J.Y."/>
            <person name="Chandler M."/>
            <person name="Bonnefoy V."/>
            <person name="Brochier-Armanet C."/>
            <person name="Barakat M."/>
            <person name="Barbe V."/>
            <person name="Battaglia-Brunet F."/>
            <person name="Bruneel O."/>
            <person name="Bryan C.G."/>
            <person name="Cleiss-Arnold J."/>
            <person name="Cruveiller S."/>
            <person name="Erhardt M."/>
            <person name="Heinrich-Salmeron A."/>
            <person name="Hommais F."/>
            <person name="Joulian C."/>
            <person name="Krin E."/>
            <person name="Lieutaud A."/>
            <person name="Lievremont D."/>
            <person name="Michel C."/>
            <person name="Muller D."/>
            <person name="Ortet P."/>
            <person name="Proux C."/>
            <person name="Siguier P."/>
            <person name="Roche D."/>
            <person name="Rouy Z."/>
            <person name="Salvignol G."/>
            <person name="Slyemi D."/>
            <person name="Talla E."/>
            <person name="Weiss S."/>
            <person name="Weissenbach J."/>
            <person name="Medigue C."/>
            <person name="Bertin P.N."/>
        </authorList>
    </citation>
    <scope>NUCLEOTIDE SEQUENCE [LARGE SCALE GENOMIC DNA]</scope>
    <source>
        <strain evidence="2">DSM 22701 / CIP 110005 / 3As</strain>
    </source>
</reference>
<dbReference type="HOGENOM" id="CLU_2738763_0_0_4"/>
<proteinExistence type="predicted"/>
<gene>
    <name evidence="1" type="ordered locus">THI_3212</name>
</gene>